<comment type="caution">
    <text evidence="1">The sequence shown here is derived from an EMBL/GenBank/DDBJ whole genome shotgun (WGS) entry which is preliminary data.</text>
</comment>
<dbReference type="Pfam" id="PF05973">
    <property type="entry name" value="Gp49"/>
    <property type="match status" value="1"/>
</dbReference>
<proteinExistence type="predicted"/>
<dbReference type="InterPro" id="IPR009241">
    <property type="entry name" value="HigB-like"/>
</dbReference>
<evidence type="ECO:0000313" key="2">
    <source>
        <dbReference type="Proteomes" id="UP001525961"/>
    </source>
</evidence>
<dbReference type="EMBL" id="JAMXFA010000003">
    <property type="protein sequence ID" value="MCT7976628.1"/>
    <property type="molecule type" value="Genomic_DNA"/>
</dbReference>
<dbReference type="Proteomes" id="UP001525961">
    <property type="component" value="Unassembled WGS sequence"/>
</dbReference>
<accession>A0ABT2N1R9</accession>
<reference evidence="1 2" key="1">
    <citation type="journal article" date="2022" name="Front. Microbiol.">
        <title>High genomic differentiation and limited gene flow indicate recent cryptic speciation within the genus Laspinema (cyanobacteria).</title>
        <authorList>
            <person name="Stanojkovic A."/>
            <person name="Skoupy S."/>
            <person name="Skaloud P."/>
            <person name="Dvorak P."/>
        </authorList>
    </citation>
    <scope>NUCLEOTIDE SEQUENCE [LARGE SCALE GENOMIC DNA]</scope>
    <source>
        <strain evidence="1 2">D3b</strain>
    </source>
</reference>
<protein>
    <submittedName>
        <fullName evidence="1">Type II toxin-antitoxin system RelE/ParE family toxin</fullName>
    </submittedName>
</protein>
<name>A0ABT2N1R9_9CYAN</name>
<sequence>MSELLKPVEWIGSALDDLKKFPEDIRQVMGYALYLAQCGDKYPSAKPLKGFKGAGVLEVVENFDGDTYRAVYTVKFASAVYVLHAFQKKSKQGIATPKQDIKLIEARFKRAQEHHLENYKEQPTE</sequence>
<gene>
    <name evidence="1" type="ORF">NG792_02670</name>
</gene>
<organism evidence="1 2">
    <name type="scientific">Laspinema olomoucense D3b</name>
    <dbReference type="NCBI Taxonomy" id="2953688"/>
    <lineage>
        <taxon>Bacteria</taxon>
        <taxon>Bacillati</taxon>
        <taxon>Cyanobacteriota</taxon>
        <taxon>Cyanophyceae</taxon>
        <taxon>Oscillatoriophycideae</taxon>
        <taxon>Oscillatoriales</taxon>
        <taxon>Laspinemataceae</taxon>
        <taxon>Laspinema</taxon>
        <taxon>Laspinema olomoucense</taxon>
    </lineage>
</organism>
<keyword evidence="2" id="KW-1185">Reference proteome</keyword>
<dbReference type="RefSeq" id="WP_261200049.1">
    <property type="nucleotide sequence ID" value="NZ_JAMXFA010000003.1"/>
</dbReference>
<evidence type="ECO:0000313" key="1">
    <source>
        <dbReference type="EMBL" id="MCT7976628.1"/>
    </source>
</evidence>